<evidence type="ECO:0000313" key="2">
    <source>
        <dbReference type="Proteomes" id="UP000245712"/>
    </source>
</evidence>
<sequence>MTDAEREERIRDLGQQINESWEPDELRSLWTEMRGLIMQRSQAQIHAMEVAQGLK</sequence>
<gene>
    <name evidence="1" type="ORF">C7402_115250</name>
</gene>
<reference evidence="1 2" key="1">
    <citation type="submission" date="2018-05" db="EMBL/GenBank/DDBJ databases">
        <title>Genomic Encyclopedia of Type Strains, Phase IV (KMG-V): Genome sequencing to study the core and pangenomes of soil and plant-associated prokaryotes.</title>
        <authorList>
            <person name="Whitman W."/>
        </authorList>
    </citation>
    <scope>NUCLEOTIDE SEQUENCE [LARGE SCALE GENOMIC DNA]</scope>
    <source>
        <strain evidence="1 2">SCZa-39</strain>
    </source>
</reference>
<name>A0ABX5KFN1_9BURK</name>
<dbReference type="EMBL" id="QEOB01000015">
    <property type="protein sequence ID" value="PVX77191.1"/>
    <property type="molecule type" value="Genomic_DNA"/>
</dbReference>
<dbReference type="RefSeq" id="WP_165842021.1">
    <property type="nucleotide sequence ID" value="NZ_QEOB01000015.1"/>
</dbReference>
<accession>A0ABX5KFN1</accession>
<evidence type="ECO:0000313" key="1">
    <source>
        <dbReference type="EMBL" id="PVX77191.1"/>
    </source>
</evidence>
<comment type="caution">
    <text evidence="1">The sequence shown here is derived from an EMBL/GenBank/DDBJ whole genome shotgun (WGS) entry which is preliminary data.</text>
</comment>
<proteinExistence type="predicted"/>
<keyword evidence="2" id="KW-1185">Reference proteome</keyword>
<dbReference type="Proteomes" id="UP000245712">
    <property type="component" value="Unassembled WGS sequence"/>
</dbReference>
<protein>
    <submittedName>
        <fullName evidence="1">Uncharacterized protein</fullName>
    </submittedName>
</protein>
<organism evidence="1 2">
    <name type="scientific">Paraburkholderia unamae</name>
    <dbReference type="NCBI Taxonomy" id="219649"/>
    <lineage>
        <taxon>Bacteria</taxon>
        <taxon>Pseudomonadati</taxon>
        <taxon>Pseudomonadota</taxon>
        <taxon>Betaproteobacteria</taxon>
        <taxon>Burkholderiales</taxon>
        <taxon>Burkholderiaceae</taxon>
        <taxon>Paraburkholderia</taxon>
    </lineage>
</organism>